<name>A0A3A1U9Z6_9MICO</name>
<sequence length="291" mass="30824">MLGMRILGVVAVGAAALLLSGCGAGGLRISDDVPAERTPYTGPLVATPSAADRRTPWEWPGAAGRVVSCSSAPRGQTVVGRNDEGAVAADPQAAIEVKRGEGLFLSSPTDALVRERDDGDRVLFTTSYDGVARQAIIVRDGPSGPGTGAKDGHGWYVESFATCDLADFPESVSRARGVQVWTDADGTRVPTSTVVSADGPAHCAWQSMTFLTLGDGTKDPVSYVARPLQELGEYFDRPYREHVRVPSDARDTGWRREGRRIWIAADGRSAYVGAEDDAAAWPRPARPLGCA</sequence>
<dbReference type="EMBL" id="QXTG01000001">
    <property type="protein sequence ID" value="RIX31059.1"/>
    <property type="molecule type" value="Genomic_DNA"/>
</dbReference>
<proteinExistence type="predicted"/>
<evidence type="ECO:0000313" key="1">
    <source>
        <dbReference type="EMBL" id="RIX31059.1"/>
    </source>
</evidence>
<reference evidence="2" key="1">
    <citation type="submission" date="2018-09" db="EMBL/GenBank/DDBJ databases">
        <authorList>
            <person name="Kim I."/>
        </authorList>
    </citation>
    <scope>NUCLEOTIDE SEQUENCE [LARGE SCALE GENOMIC DNA]</scope>
    <source>
        <strain evidence="2">DD4a</strain>
    </source>
</reference>
<gene>
    <name evidence="1" type="ORF">D1781_06720</name>
</gene>
<comment type="caution">
    <text evidence="1">The sequence shown here is derived from an EMBL/GenBank/DDBJ whole genome shotgun (WGS) entry which is preliminary data.</text>
</comment>
<dbReference type="AlphaFoldDB" id="A0A3A1U9Z6"/>
<keyword evidence="2" id="KW-1185">Reference proteome</keyword>
<accession>A0A3A1U9Z6</accession>
<evidence type="ECO:0008006" key="3">
    <source>
        <dbReference type="Google" id="ProtNLM"/>
    </source>
</evidence>
<dbReference type="Proteomes" id="UP000265742">
    <property type="component" value="Unassembled WGS sequence"/>
</dbReference>
<evidence type="ECO:0000313" key="2">
    <source>
        <dbReference type="Proteomes" id="UP000265742"/>
    </source>
</evidence>
<dbReference type="PROSITE" id="PS51257">
    <property type="entry name" value="PROKAR_LIPOPROTEIN"/>
    <property type="match status" value="1"/>
</dbReference>
<protein>
    <recommendedName>
        <fullName evidence="3">Lipoprotein</fullName>
    </recommendedName>
</protein>
<organism evidence="1 2">
    <name type="scientific">Amnibacterium setariae</name>
    <dbReference type="NCBI Taxonomy" id="2306585"/>
    <lineage>
        <taxon>Bacteria</taxon>
        <taxon>Bacillati</taxon>
        <taxon>Actinomycetota</taxon>
        <taxon>Actinomycetes</taxon>
        <taxon>Micrococcales</taxon>
        <taxon>Microbacteriaceae</taxon>
        <taxon>Amnibacterium</taxon>
    </lineage>
</organism>